<accession>A0A2Z5XVJ2</accession>
<keyword evidence="2" id="KW-1185">Reference proteome</keyword>
<dbReference type="RefSeq" id="YP_010062296.1">
    <property type="nucleotide sequence ID" value="NC_054792.1"/>
</dbReference>
<dbReference type="KEGG" id="vg:64871957"/>
<organism evidence="1 2">
    <name type="scientific">Mycobacterium phage PP</name>
    <dbReference type="NCBI Taxonomy" id="2077134"/>
    <lineage>
        <taxon>Viruses</taxon>
        <taxon>Duplodnaviria</taxon>
        <taxon>Heunggongvirae</taxon>
        <taxon>Uroviricota</taxon>
        <taxon>Caudoviricetes</taxon>
        <taxon>Sagamiharavirus</taxon>
        <taxon>Sagamiharavirus PP</taxon>
    </lineage>
</organism>
<dbReference type="GeneID" id="64871957"/>
<evidence type="ECO:0000313" key="1">
    <source>
        <dbReference type="EMBL" id="BBC53869.1"/>
    </source>
</evidence>
<protein>
    <submittedName>
        <fullName evidence="1">Hypotheical protein</fullName>
    </submittedName>
</protein>
<sequence>MVLLMPKPGDEVIVNYPTHWAHGHVGLVIRVGRRAALVQLSTCQGSTVVRLDRLES</sequence>
<dbReference type="Proteomes" id="UP000250053">
    <property type="component" value="Segment"/>
</dbReference>
<reference evidence="1 2" key="1">
    <citation type="submission" date="2018-01" db="EMBL/GenBank/DDBJ databases">
        <title>Genome sequence of Mycobacterium phage PP.</title>
        <authorList>
            <person name="Uchiyama J."/>
            <person name="Matsuzaki S."/>
        </authorList>
    </citation>
    <scope>NUCLEOTIDE SEQUENCE [LARGE SCALE GENOMIC DNA]</scope>
</reference>
<evidence type="ECO:0000313" key="2">
    <source>
        <dbReference type="Proteomes" id="UP000250053"/>
    </source>
</evidence>
<name>A0A2Z5XVJ2_9CAUD</name>
<dbReference type="EMBL" id="AP018486">
    <property type="protein sequence ID" value="BBC53869.1"/>
    <property type="molecule type" value="Genomic_DNA"/>
</dbReference>
<proteinExistence type="predicted"/>